<feature type="signal peptide" evidence="8">
    <location>
        <begin position="1"/>
        <end position="21"/>
    </location>
</feature>
<dbReference type="GO" id="GO:0004065">
    <property type="term" value="F:arylsulfatase activity"/>
    <property type="evidence" value="ECO:0007669"/>
    <property type="project" value="TreeGrafter"/>
</dbReference>
<dbReference type="Gene3D" id="3.30.1120.10">
    <property type="match status" value="1"/>
</dbReference>
<gene>
    <name evidence="10" type="ORF">C6Y40_06105</name>
</gene>
<keyword evidence="4 8" id="KW-0732">Signal</keyword>
<keyword evidence="7" id="KW-0472">Membrane</keyword>
<feature type="transmembrane region" description="Helical" evidence="7">
    <location>
        <begin position="702"/>
        <end position="721"/>
    </location>
</feature>
<evidence type="ECO:0000256" key="2">
    <source>
        <dbReference type="ARBA" id="ARBA00008779"/>
    </source>
</evidence>
<dbReference type="AlphaFoldDB" id="A0A2S9VDB8"/>
<evidence type="ECO:0000256" key="3">
    <source>
        <dbReference type="ARBA" id="ARBA00022723"/>
    </source>
</evidence>
<dbReference type="Gene3D" id="3.40.720.10">
    <property type="entry name" value="Alkaline Phosphatase, subunit A"/>
    <property type="match status" value="1"/>
</dbReference>
<dbReference type="Proteomes" id="UP000238949">
    <property type="component" value="Unassembled WGS sequence"/>
</dbReference>
<protein>
    <submittedName>
        <fullName evidence="10">Sulfatase</fullName>
    </submittedName>
</protein>
<organism evidence="10 11">
    <name type="scientific">Alteromonas alba</name>
    <dbReference type="NCBI Taxonomy" id="2079529"/>
    <lineage>
        <taxon>Bacteria</taxon>
        <taxon>Pseudomonadati</taxon>
        <taxon>Pseudomonadota</taxon>
        <taxon>Gammaproteobacteria</taxon>
        <taxon>Alteromonadales</taxon>
        <taxon>Alteromonadaceae</taxon>
        <taxon>Alteromonas/Salinimonas group</taxon>
        <taxon>Alteromonas</taxon>
    </lineage>
</organism>
<sequence length="733" mass="80297">MSKWKFGVIFLAFIVTHLAHAEPKNVIVILADDLGWNDTTLFGNDQFLETPNLERLAEQGMLYTHSYTNNPLCSPNRASILTGQTPARHGSIQPLHHLDNVRLVADLPHSAASNRMSIAPHTVTRLDTSIPTLSSVLKQHGYQTAHFGKWHLGASPYSPLEHGFDIDIPHFDGAGPTGGFLAPWDFAPNLQPQTRGEHIDERLATEAGNWIAEVSQDGPFYLNFWAFSVHSPFNADPDLVAHFVEKRSPYNIQRSVVYAAMVKHFDNAIGTLLDKLEELNLTEDTIIIFSSDNGGNMYSVLGNIRATNNFPLRGGKATNFDGGIRVPTIISWPGKTTPNSISSTPIQSVDFMPTLLEGLGIPLPSQSTIDGQDISNTFTGNSPDPRPLINFFPVNAVVPDWLPPSVTLQYDGWKLIRSFEYGQSERHLYYLYDLENDVGETTNLAAEYPSKVDELDLLIQQHLDEANAVVPIANPSYRPGTFDYSSIGNPAEHWRLPVVDANNAPPQITAYASEQRISEGQQTSIRFYVEDDGNNASVNYRQVTGPEVELRQTEPGTLLITGPTVYTETIVTLGFVANDSVNTSVKHLAVFIEPVESVPSVSVTSDATSVEKGKLIQLNITTSDKNREPLTLAVSSDTLPASVLTPPPLQGAYDVMIPADFTGDSVTLTFTVSDGTSQETTDLTFGVNAPEPVVDNTTNNSSGGGIVMFWQLIVLLMIVWVRRMSNSQKAGLS</sequence>
<evidence type="ECO:0000313" key="11">
    <source>
        <dbReference type="Proteomes" id="UP000238949"/>
    </source>
</evidence>
<feature type="chain" id="PRO_5015698845" evidence="8">
    <location>
        <begin position="22"/>
        <end position="733"/>
    </location>
</feature>
<comment type="similarity">
    <text evidence="2">Belongs to the sulfatase family.</text>
</comment>
<dbReference type="OrthoDB" id="9803751at2"/>
<evidence type="ECO:0000256" key="8">
    <source>
        <dbReference type="SAM" id="SignalP"/>
    </source>
</evidence>
<dbReference type="GO" id="GO:0046872">
    <property type="term" value="F:metal ion binding"/>
    <property type="evidence" value="ECO:0007669"/>
    <property type="project" value="UniProtKB-KW"/>
</dbReference>
<evidence type="ECO:0000256" key="6">
    <source>
        <dbReference type="ARBA" id="ARBA00022837"/>
    </source>
</evidence>
<keyword evidence="3" id="KW-0479">Metal-binding</keyword>
<dbReference type="PANTHER" id="PTHR42693">
    <property type="entry name" value="ARYLSULFATASE FAMILY MEMBER"/>
    <property type="match status" value="1"/>
</dbReference>
<dbReference type="PANTHER" id="PTHR42693:SF42">
    <property type="entry name" value="ARYLSULFATASE G"/>
    <property type="match status" value="1"/>
</dbReference>
<evidence type="ECO:0000313" key="10">
    <source>
        <dbReference type="EMBL" id="PRO74458.1"/>
    </source>
</evidence>
<evidence type="ECO:0000256" key="7">
    <source>
        <dbReference type="SAM" id="Phobius"/>
    </source>
</evidence>
<name>A0A2S9VDB8_9ALTE</name>
<dbReference type="InterPro" id="IPR000917">
    <property type="entry name" value="Sulfatase_N"/>
</dbReference>
<evidence type="ECO:0000259" key="9">
    <source>
        <dbReference type="Pfam" id="PF00884"/>
    </source>
</evidence>
<keyword evidence="5" id="KW-0378">Hydrolase</keyword>
<comment type="cofactor">
    <cofactor evidence="1">
        <name>Ca(2+)</name>
        <dbReference type="ChEBI" id="CHEBI:29108"/>
    </cofactor>
</comment>
<keyword evidence="11" id="KW-1185">Reference proteome</keyword>
<evidence type="ECO:0000256" key="5">
    <source>
        <dbReference type="ARBA" id="ARBA00022801"/>
    </source>
</evidence>
<dbReference type="EMBL" id="PVNP01000050">
    <property type="protein sequence ID" value="PRO74458.1"/>
    <property type="molecule type" value="Genomic_DNA"/>
</dbReference>
<dbReference type="SUPFAM" id="SSF53649">
    <property type="entry name" value="Alkaline phosphatase-like"/>
    <property type="match status" value="1"/>
</dbReference>
<proteinExistence type="inferred from homology"/>
<keyword evidence="7" id="KW-0812">Transmembrane</keyword>
<evidence type="ECO:0000256" key="1">
    <source>
        <dbReference type="ARBA" id="ARBA00001913"/>
    </source>
</evidence>
<dbReference type="InterPro" id="IPR050738">
    <property type="entry name" value="Sulfatase"/>
</dbReference>
<dbReference type="Pfam" id="PF00884">
    <property type="entry name" value="Sulfatase"/>
    <property type="match status" value="1"/>
</dbReference>
<keyword evidence="6" id="KW-0106">Calcium</keyword>
<comment type="caution">
    <text evidence="10">The sequence shown here is derived from an EMBL/GenBank/DDBJ whole genome shotgun (WGS) entry which is preliminary data.</text>
</comment>
<accession>A0A2S9VDB8</accession>
<keyword evidence="7" id="KW-1133">Transmembrane helix</keyword>
<dbReference type="RefSeq" id="WP_105933831.1">
    <property type="nucleotide sequence ID" value="NZ_PVNP01000050.1"/>
</dbReference>
<feature type="domain" description="Sulfatase N-terminal" evidence="9">
    <location>
        <begin position="24"/>
        <end position="361"/>
    </location>
</feature>
<evidence type="ECO:0000256" key="4">
    <source>
        <dbReference type="ARBA" id="ARBA00022729"/>
    </source>
</evidence>
<reference evidence="11" key="1">
    <citation type="journal article" date="2020" name="Int. J. Syst. Evol. Microbiol.">
        <title>Alteromonas alba sp. nov., a marine bacterium isolated from the seawater of the West Pacific Ocean.</title>
        <authorList>
            <person name="Sun C."/>
            <person name="Wu Y.-H."/>
            <person name="Xamxidin M."/>
            <person name="Cheng H."/>
            <person name="Xu X.-W."/>
        </authorList>
    </citation>
    <scope>NUCLEOTIDE SEQUENCE [LARGE SCALE GENOMIC DNA]</scope>
    <source>
        <strain evidence="11">190</strain>
    </source>
</reference>
<dbReference type="CDD" id="cd16144">
    <property type="entry name" value="ARS_like"/>
    <property type="match status" value="1"/>
</dbReference>
<dbReference type="InterPro" id="IPR017850">
    <property type="entry name" value="Alkaline_phosphatase_core_sf"/>
</dbReference>